<evidence type="ECO:0000313" key="3">
    <source>
        <dbReference type="Proteomes" id="UP001501391"/>
    </source>
</evidence>
<evidence type="ECO:0000313" key="2">
    <source>
        <dbReference type="EMBL" id="GAA2199361.1"/>
    </source>
</evidence>
<reference evidence="3" key="1">
    <citation type="journal article" date="2019" name="Int. J. Syst. Evol. Microbiol.">
        <title>The Global Catalogue of Microorganisms (GCM) 10K type strain sequencing project: providing services to taxonomists for standard genome sequencing and annotation.</title>
        <authorList>
            <consortium name="The Broad Institute Genomics Platform"/>
            <consortium name="The Broad Institute Genome Sequencing Center for Infectious Disease"/>
            <person name="Wu L."/>
            <person name="Ma J."/>
        </authorList>
    </citation>
    <scope>NUCLEOTIDE SEQUENCE [LARGE SCALE GENOMIC DNA]</scope>
    <source>
        <strain evidence="3">JCM 14924</strain>
    </source>
</reference>
<dbReference type="Proteomes" id="UP001501391">
    <property type="component" value="Unassembled WGS sequence"/>
</dbReference>
<comment type="caution">
    <text evidence="2">The sequence shown here is derived from an EMBL/GenBank/DDBJ whole genome shotgun (WGS) entry which is preliminary data.</text>
</comment>
<dbReference type="RefSeq" id="WP_346163427.1">
    <property type="nucleotide sequence ID" value="NZ_BAAAOQ010000015.1"/>
</dbReference>
<name>A0ABP5NIH0_9ACTN</name>
<evidence type="ECO:0008006" key="4">
    <source>
        <dbReference type="Google" id="ProtNLM"/>
    </source>
</evidence>
<evidence type="ECO:0000256" key="1">
    <source>
        <dbReference type="SAM" id="SignalP"/>
    </source>
</evidence>
<feature type="chain" id="PRO_5047083230" description="DUF1579 domain-containing protein" evidence="1">
    <location>
        <begin position="27"/>
        <end position="197"/>
    </location>
</feature>
<keyword evidence="1" id="KW-0732">Signal</keyword>
<protein>
    <recommendedName>
        <fullName evidence="4">DUF1579 domain-containing protein</fullName>
    </recommendedName>
</protein>
<organism evidence="2 3">
    <name type="scientific">Streptomyces bangladeshensis</name>
    <dbReference type="NCBI Taxonomy" id="295352"/>
    <lineage>
        <taxon>Bacteria</taxon>
        <taxon>Bacillati</taxon>
        <taxon>Actinomycetota</taxon>
        <taxon>Actinomycetes</taxon>
        <taxon>Kitasatosporales</taxon>
        <taxon>Streptomycetaceae</taxon>
        <taxon>Streptomyces</taxon>
    </lineage>
</organism>
<feature type="signal peptide" evidence="1">
    <location>
        <begin position="1"/>
        <end position="26"/>
    </location>
</feature>
<gene>
    <name evidence="2" type="ORF">GCM10009787_45980</name>
</gene>
<sequence>MRAKTRAGIVAVAAALGLSTVWSVSAAGEDGRPTSRAHKTGTAPAEMHRLDFLLGSWRCPTTVTAPGSPSETSVVVGTIKPVLGGAWYQWDALRLPNEQMPNKALSRWMIGGWNATDKTFTALYNDDRGTYGVEHTEPGAATDGHARFTGQYTIAGKKFTFIDEFTKISDDHFRDVISAKDAEGKIVPAGSVECYRR</sequence>
<dbReference type="EMBL" id="BAAAOQ010000015">
    <property type="protein sequence ID" value="GAA2199361.1"/>
    <property type="molecule type" value="Genomic_DNA"/>
</dbReference>
<dbReference type="Pfam" id="PF07617">
    <property type="entry name" value="DUF1579"/>
    <property type="match status" value="1"/>
</dbReference>
<proteinExistence type="predicted"/>
<keyword evidence="3" id="KW-1185">Reference proteome</keyword>
<dbReference type="InterPro" id="IPR011473">
    <property type="entry name" value="DUF1579"/>
</dbReference>
<accession>A0ABP5NIH0</accession>